<evidence type="ECO:0000256" key="22">
    <source>
        <dbReference type="SAM" id="Phobius"/>
    </source>
</evidence>
<gene>
    <name evidence="25" type="ORF">PYW07_010104</name>
</gene>
<feature type="transmembrane region" description="Helical" evidence="22">
    <location>
        <begin position="113"/>
        <end position="136"/>
    </location>
</feature>
<organism evidence="25 26">
    <name type="scientific">Mythimna separata</name>
    <name type="common">Oriental armyworm</name>
    <name type="synonym">Pseudaletia separata</name>
    <dbReference type="NCBI Taxonomy" id="271217"/>
    <lineage>
        <taxon>Eukaryota</taxon>
        <taxon>Metazoa</taxon>
        <taxon>Ecdysozoa</taxon>
        <taxon>Arthropoda</taxon>
        <taxon>Hexapoda</taxon>
        <taxon>Insecta</taxon>
        <taxon>Pterygota</taxon>
        <taxon>Neoptera</taxon>
        <taxon>Endopterygota</taxon>
        <taxon>Lepidoptera</taxon>
        <taxon>Glossata</taxon>
        <taxon>Ditrysia</taxon>
        <taxon>Noctuoidea</taxon>
        <taxon>Noctuidae</taxon>
        <taxon>Noctuinae</taxon>
        <taxon>Hadenini</taxon>
        <taxon>Mythimna</taxon>
    </lineage>
</organism>
<evidence type="ECO:0000256" key="7">
    <source>
        <dbReference type="ARBA" id="ARBA00022692"/>
    </source>
</evidence>
<feature type="region of interest" description="Disordered" evidence="21">
    <location>
        <begin position="327"/>
        <end position="368"/>
    </location>
</feature>
<dbReference type="InterPro" id="IPR011016">
    <property type="entry name" value="Znf_RING-CH"/>
</dbReference>
<protein>
    <recommendedName>
        <fullName evidence="16">E3 ubiquitin-protein ligase MARCHF5</fullName>
        <ecNumber evidence="5">2.3.2.27</ecNumber>
    </recommendedName>
    <alternativeName>
        <fullName evidence="18">Membrane-associated RING finger protein 5</fullName>
    </alternativeName>
    <alternativeName>
        <fullName evidence="17">Membrane-associated RING-CH protein V</fullName>
    </alternativeName>
    <alternativeName>
        <fullName evidence="19">RING-type E3 ubiquitin transferase MARCHF5</fullName>
    </alternativeName>
</protein>
<dbReference type="EMBL" id="JARGEI010000018">
    <property type="protein sequence ID" value="KAJ8715622.1"/>
    <property type="molecule type" value="Genomic_DNA"/>
</dbReference>
<evidence type="ECO:0000256" key="18">
    <source>
        <dbReference type="ARBA" id="ARBA00043185"/>
    </source>
</evidence>
<feature type="region of interest" description="Disordered" evidence="21">
    <location>
        <begin position="1"/>
        <end position="21"/>
    </location>
</feature>
<evidence type="ECO:0000259" key="23">
    <source>
        <dbReference type="PROSITE" id="PS50089"/>
    </source>
</evidence>
<comment type="subcellular location">
    <subcellularLocation>
        <location evidence="2">Mitochondrion membrane</location>
        <topology evidence="2">Multi-pass membrane protein</topology>
    </subcellularLocation>
    <subcellularLocation>
        <location evidence="3">Mitochondrion outer membrane</location>
    </subcellularLocation>
</comment>
<proteinExistence type="predicted"/>
<dbReference type="InterPro" id="IPR001841">
    <property type="entry name" value="Znf_RING"/>
</dbReference>
<keyword evidence="12" id="KW-0862">Zinc</keyword>
<feature type="compositionally biased region" description="Polar residues" evidence="21">
    <location>
        <begin position="346"/>
        <end position="358"/>
    </location>
</feature>
<keyword evidence="6" id="KW-0808">Transferase</keyword>
<sequence>MSGEKPVSGATSGVASSQALQPAEDENAKSCWVCFATEADDRLAAWVQPCKCIGTTRWVHQSCLQRWVDEKQRGNITRKVLCPQCKAEYIVVFPSMGAFVALLDAMEDMTHKICPFIAGGVLLGSIYWIAITYGAVTVMQVVGHREGLEMMESADPLVLLVLLPTIPVTLISAKMYNWEESVLLFLRKYCAKIPALSYILPFGNVEGDRGAIVSGHNHNSQHSSSSHLSPTRIFCSALLLPTISTIIGKIFFRSIQNNLHRTILGGITYITIKVFNGPRFISRVLSWQKECISNRLIKETVVWKHGVQEYKMAKFFKSIFHTADRRKAPHHYREEADADEDRSESPQAGSKRQLSISRSGRMRQNQKKRGSLVLELYGETIQIDAVEKPQPMEYHVNAPSHTAPAELGARKSRFGSTEPKEVQSKEVDPSAEFATFDVVPLQTKLSTVAIDSTHKSPEEEIDLAFEIIDKS</sequence>
<keyword evidence="10" id="KW-0833">Ubl conjugation pathway</keyword>
<dbReference type="GO" id="GO:0061630">
    <property type="term" value="F:ubiquitin protein ligase activity"/>
    <property type="evidence" value="ECO:0007669"/>
    <property type="project" value="UniProtKB-EC"/>
</dbReference>
<evidence type="ECO:0000256" key="13">
    <source>
        <dbReference type="ARBA" id="ARBA00022989"/>
    </source>
</evidence>
<evidence type="ECO:0000313" key="26">
    <source>
        <dbReference type="Proteomes" id="UP001231518"/>
    </source>
</evidence>
<evidence type="ECO:0000259" key="24">
    <source>
        <dbReference type="PROSITE" id="PS51292"/>
    </source>
</evidence>
<evidence type="ECO:0000256" key="20">
    <source>
        <dbReference type="PROSITE-ProRule" id="PRU00175"/>
    </source>
</evidence>
<evidence type="ECO:0000313" key="25">
    <source>
        <dbReference type="EMBL" id="KAJ8715622.1"/>
    </source>
</evidence>
<dbReference type="Pfam" id="PF12906">
    <property type="entry name" value="RINGv"/>
    <property type="match status" value="1"/>
</dbReference>
<keyword evidence="14" id="KW-0496">Mitochondrion</keyword>
<evidence type="ECO:0000256" key="6">
    <source>
        <dbReference type="ARBA" id="ARBA00022679"/>
    </source>
</evidence>
<dbReference type="GO" id="GO:0005741">
    <property type="term" value="C:mitochondrial outer membrane"/>
    <property type="evidence" value="ECO:0007669"/>
    <property type="project" value="UniProtKB-SubCell"/>
</dbReference>
<keyword evidence="15 22" id="KW-0472">Membrane</keyword>
<keyword evidence="7 22" id="KW-0812">Transmembrane</keyword>
<keyword evidence="8" id="KW-0479">Metal-binding</keyword>
<evidence type="ECO:0000256" key="1">
    <source>
        <dbReference type="ARBA" id="ARBA00000900"/>
    </source>
</evidence>
<keyword evidence="9 20" id="KW-0863">Zinc-finger</keyword>
<dbReference type="CDD" id="cd16701">
    <property type="entry name" value="RING_CH-C4HC3_MARCH5"/>
    <property type="match status" value="1"/>
</dbReference>
<evidence type="ECO:0000256" key="3">
    <source>
        <dbReference type="ARBA" id="ARBA00004294"/>
    </source>
</evidence>
<evidence type="ECO:0000256" key="12">
    <source>
        <dbReference type="ARBA" id="ARBA00022833"/>
    </source>
</evidence>
<dbReference type="EC" id="2.3.2.27" evidence="5"/>
<feature type="compositionally biased region" description="Polar residues" evidence="21">
    <location>
        <begin position="9"/>
        <end position="20"/>
    </location>
</feature>
<evidence type="ECO:0000256" key="19">
    <source>
        <dbReference type="ARBA" id="ARBA00043231"/>
    </source>
</evidence>
<evidence type="ECO:0000256" key="21">
    <source>
        <dbReference type="SAM" id="MobiDB-lite"/>
    </source>
</evidence>
<keyword evidence="26" id="KW-1185">Reference proteome</keyword>
<dbReference type="PROSITE" id="PS51292">
    <property type="entry name" value="ZF_RING_CH"/>
    <property type="match status" value="1"/>
</dbReference>
<feature type="domain" description="RING-type" evidence="23">
    <location>
        <begin position="31"/>
        <end position="86"/>
    </location>
</feature>
<comment type="catalytic activity">
    <reaction evidence="1">
        <text>S-ubiquitinyl-[E2 ubiquitin-conjugating enzyme]-L-cysteine + [acceptor protein]-L-lysine = [E2 ubiquitin-conjugating enzyme]-L-cysteine + N(6)-ubiquitinyl-[acceptor protein]-L-lysine.</text>
        <dbReference type="EC" id="2.3.2.27"/>
    </reaction>
</comment>
<accession>A0AAD8DQ93</accession>
<dbReference type="PANTHER" id="PTHR46283">
    <property type="entry name" value="E3 UBIQUITIN-PROTEIN LIGASE MARCH5"/>
    <property type="match status" value="1"/>
</dbReference>
<dbReference type="GO" id="GO:0008270">
    <property type="term" value="F:zinc ion binding"/>
    <property type="evidence" value="ECO:0007669"/>
    <property type="project" value="UniProtKB-KW"/>
</dbReference>
<dbReference type="AlphaFoldDB" id="A0AAD8DQ93"/>
<evidence type="ECO:0000256" key="2">
    <source>
        <dbReference type="ARBA" id="ARBA00004225"/>
    </source>
</evidence>
<comment type="caution">
    <text evidence="25">The sequence shown here is derived from an EMBL/GenBank/DDBJ whole genome shotgun (WGS) entry which is preliminary data.</text>
</comment>
<evidence type="ECO:0000256" key="11">
    <source>
        <dbReference type="ARBA" id="ARBA00022787"/>
    </source>
</evidence>
<dbReference type="Gene3D" id="3.30.40.10">
    <property type="entry name" value="Zinc/RING finger domain, C3HC4 (zinc finger)"/>
    <property type="match status" value="1"/>
</dbReference>
<dbReference type="FunFam" id="3.30.40.10:FF:000262">
    <property type="entry name" value="E3 ubiquitin-protein ligase MARCH5"/>
    <property type="match status" value="1"/>
</dbReference>
<evidence type="ECO:0000256" key="10">
    <source>
        <dbReference type="ARBA" id="ARBA00022786"/>
    </source>
</evidence>
<evidence type="ECO:0000256" key="5">
    <source>
        <dbReference type="ARBA" id="ARBA00012483"/>
    </source>
</evidence>
<evidence type="ECO:0000256" key="9">
    <source>
        <dbReference type="ARBA" id="ARBA00022771"/>
    </source>
</evidence>
<feature type="transmembrane region" description="Helical" evidence="22">
    <location>
        <begin position="89"/>
        <end position="106"/>
    </location>
</feature>
<comment type="pathway">
    <text evidence="4">Protein modification; protein ubiquitination.</text>
</comment>
<keyword evidence="13 22" id="KW-1133">Transmembrane helix</keyword>
<feature type="domain" description="RING-CH-type" evidence="24">
    <location>
        <begin position="23"/>
        <end position="92"/>
    </location>
</feature>
<evidence type="ECO:0000256" key="17">
    <source>
        <dbReference type="ARBA" id="ARBA00043044"/>
    </source>
</evidence>
<evidence type="ECO:0000256" key="8">
    <source>
        <dbReference type="ARBA" id="ARBA00022723"/>
    </source>
</evidence>
<keyword evidence="11" id="KW-1000">Mitochondrion outer membrane</keyword>
<feature type="transmembrane region" description="Helical" evidence="22">
    <location>
        <begin position="156"/>
        <end position="178"/>
    </location>
</feature>
<dbReference type="SUPFAM" id="SSF57850">
    <property type="entry name" value="RING/U-box"/>
    <property type="match status" value="1"/>
</dbReference>
<evidence type="ECO:0000256" key="14">
    <source>
        <dbReference type="ARBA" id="ARBA00023128"/>
    </source>
</evidence>
<evidence type="ECO:0000256" key="4">
    <source>
        <dbReference type="ARBA" id="ARBA00004906"/>
    </source>
</evidence>
<reference evidence="25" key="1">
    <citation type="submission" date="2023-03" db="EMBL/GenBank/DDBJ databases">
        <title>Chromosome-level genomes of two armyworms, Mythimna separata and Mythimna loreyi, provide insights into the biosynthesis and reception of sex pheromones.</title>
        <authorList>
            <person name="Zhao H."/>
        </authorList>
    </citation>
    <scope>NUCLEOTIDE SEQUENCE</scope>
    <source>
        <strain evidence="25">BeijingLab</strain>
        <tissue evidence="25">Pupa</tissue>
    </source>
</reference>
<dbReference type="Proteomes" id="UP001231518">
    <property type="component" value="Chromosome 24"/>
</dbReference>
<dbReference type="InterPro" id="IPR013083">
    <property type="entry name" value="Znf_RING/FYVE/PHD"/>
</dbReference>
<evidence type="ECO:0000256" key="15">
    <source>
        <dbReference type="ARBA" id="ARBA00023136"/>
    </source>
</evidence>
<name>A0AAD8DQ93_MYTSE</name>
<dbReference type="SMART" id="SM00744">
    <property type="entry name" value="RINGv"/>
    <property type="match status" value="1"/>
</dbReference>
<dbReference type="PROSITE" id="PS50089">
    <property type="entry name" value="ZF_RING_2"/>
    <property type="match status" value="1"/>
</dbReference>
<evidence type="ECO:0000256" key="16">
    <source>
        <dbReference type="ARBA" id="ARBA00040151"/>
    </source>
</evidence>